<comment type="pathway">
    <text evidence="1 9">Secondary metabolite metabolism; methylglyoxal degradation; (R)-lactate from methylglyoxal: step 1/2.</text>
</comment>
<dbReference type="Pfam" id="PF00903">
    <property type="entry name" value="Glyoxalase"/>
    <property type="match status" value="2"/>
</dbReference>
<dbReference type="PROSITE" id="PS00934">
    <property type="entry name" value="GLYOXALASE_I_1"/>
    <property type="match status" value="2"/>
</dbReference>
<dbReference type="OMA" id="MGDAWGH"/>
<dbReference type="GeneID" id="14493758"/>
<evidence type="ECO:0000259" key="10">
    <source>
        <dbReference type="PROSITE" id="PS51819"/>
    </source>
</evidence>
<dbReference type="HOGENOM" id="CLU_046006_0_1_1"/>
<comment type="cofactor">
    <cofactor evidence="8">
        <name>Zn(2+)</name>
        <dbReference type="ChEBI" id="CHEBI:29105"/>
    </cofactor>
    <text evidence="8">Binds 1 zinc ion per subunit. In the homodimer, two zinc ions are bound between subunits.</text>
</comment>
<dbReference type="InterPro" id="IPR004360">
    <property type="entry name" value="Glyas_Fos-R_dOase_dom"/>
</dbReference>
<feature type="binding site" evidence="8">
    <location>
        <position position="82"/>
    </location>
    <ligand>
        <name>Zn(2+)</name>
        <dbReference type="ChEBI" id="CHEBI:29105"/>
        <note>ligand shared between dimeric partners</note>
    </ligand>
</feature>
<evidence type="ECO:0000256" key="9">
    <source>
        <dbReference type="RuleBase" id="RU361179"/>
    </source>
</evidence>
<evidence type="ECO:0000256" key="1">
    <source>
        <dbReference type="ARBA" id="ARBA00005008"/>
    </source>
</evidence>
<keyword evidence="12" id="KW-1185">Reference proteome</keyword>
<dbReference type="SUPFAM" id="SSF54593">
    <property type="entry name" value="Glyoxalase/Bleomycin resistance protein/Dihydroxybiphenyl dioxygenase"/>
    <property type="match status" value="2"/>
</dbReference>
<evidence type="ECO:0000256" key="5">
    <source>
        <dbReference type="ARBA" id="ARBA00022833"/>
    </source>
</evidence>
<dbReference type="Gene3D" id="3.10.180.10">
    <property type="entry name" value="2,3-Dihydroxybiphenyl 1,2-Dioxygenase, domain 1"/>
    <property type="match status" value="2"/>
</dbReference>
<dbReference type="InterPro" id="IPR029068">
    <property type="entry name" value="Glyas_Bleomycin-R_OHBP_Dase"/>
</dbReference>
<dbReference type="PROSITE" id="PS51819">
    <property type="entry name" value="VOC"/>
    <property type="match status" value="2"/>
</dbReference>
<dbReference type="EC" id="4.4.1.5" evidence="3 9"/>
<protein>
    <recommendedName>
        <fullName evidence="3 9">Lactoylglutathione lyase</fullName>
        <ecNumber evidence="3 9">4.4.1.5</ecNumber>
    </recommendedName>
    <alternativeName>
        <fullName evidence="9">Glyoxalase I</fullName>
    </alternativeName>
</protein>
<dbReference type="InParanoid" id="I2GWG4"/>
<reference evidence="11 12" key="1">
    <citation type="journal article" date="2011" name="Proc. Natl. Acad. Sci. U.S.A.">
        <title>Evolutionary erosion of yeast sex chromosomes by mating-type switching accidents.</title>
        <authorList>
            <person name="Gordon J.L."/>
            <person name="Armisen D."/>
            <person name="Proux-Wera E."/>
            <person name="Oheigeartaigh S.S."/>
            <person name="Byrne K.P."/>
            <person name="Wolfe K.H."/>
        </authorList>
    </citation>
    <scope>NUCLEOTIDE SEQUENCE [LARGE SCALE GENOMIC DNA]</scope>
    <source>
        <strain evidence="12">ATCC 34711 / CBS 6284 / DSM 70876 / NBRC 10599 / NRRL Y-10934 / UCD 77-7</strain>
    </source>
</reference>
<feature type="active site" description="Proton donor/acceptor" evidence="7">
    <location>
        <position position="156"/>
    </location>
</feature>
<dbReference type="GO" id="GO:0006749">
    <property type="term" value="P:glutathione metabolic process"/>
    <property type="evidence" value="ECO:0007669"/>
    <property type="project" value="EnsemblFungi"/>
</dbReference>
<feature type="domain" description="VOC" evidence="10">
    <location>
        <begin position="16"/>
        <end position="160"/>
    </location>
</feature>
<accession>I2GWG4</accession>
<dbReference type="AlphaFoldDB" id="I2GWG4"/>
<dbReference type="RefSeq" id="XP_004177985.1">
    <property type="nucleotide sequence ID" value="XM_004177937.1"/>
</dbReference>
<organism evidence="11 12">
    <name type="scientific">Henningerozyma blattae (strain ATCC 34711 / CBS 6284 / DSM 70876 / NBRC 10599 / NRRL Y-10934 / UCD 77-7)</name>
    <name type="common">Yeast</name>
    <name type="synonym">Tetrapisispora blattae</name>
    <dbReference type="NCBI Taxonomy" id="1071380"/>
    <lineage>
        <taxon>Eukaryota</taxon>
        <taxon>Fungi</taxon>
        <taxon>Dikarya</taxon>
        <taxon>Ascomycota</taxon>
        <taxon>Saccharomycotina</taxon>
        <taxon>Saccharomycetes</taxon>
        <taxon>Saccharomycetales</taxon>
        <taxon>Saccharomycetaceae</taxon>
        <taxon>Henningerozyma</taxon>
    </lineage>
</organism>
<dbReference type="KEGG" id="tbl:TBLA_0A06740"/>
<dbReference type="UniPathway" id="UPA00619">
    <property type="reaction ID" value="UER00675"/>
</dbReference>
<dbReference type="GO" id="GO:0046872">
    <property type="term" value="F:metal ion binding"/>
    <property type="evidence" value="ECO:0007669"/>
    <property type="project" value="UniProtKB-UniRule"/>
</dbReference>
<comment type="function">
    <text evidence="9">Catalyzes the conversion of hemimercaptal, formed from methylglyoxal and glutathione, to S-lactoylglutathione.</text>
</comment>
<gene>
    <name evidence="11" type="primary">TBLA0A06740</name>
    <name evidence="11" type="ORF">TBLA_0A06740</name>
</gene>
<dbReference type="InterPro" id="IPR037523">
    <property type="entry name" value="VOC_core"/>
</dbReference>
<evidence type="ECO:0000313" key="12">
    <source>
        <dbReference type="Proteomes" id="UP000002866"/>
    </source>
</evidence>
<evidence type="ECO:0000256" key="2">
    <source>
        <dbReference type="ARBA" id="ARBA00010363"/>
    </source>
</evidence>
<dbReference type="NCBIfam" id="TIGR00068">
    <property type="entry name" value="glyox_I"/>
    <property type="match status" value="2"/>
</dbReference>
<feature type="domain" description="VOC" evidence="10">
    <location>
        <begin position="175"/>
        <end position="315"/>
    </location>
</feature>
<dbReference type="PROSITE" id="PS00935">
    <property type="entry name" value="GLYOXALASE_I_2"/>
    <property type="match status" value="2"/>
</dbReference>
<keyword evidence="4 8" id="KW-0479">Metal-binding</keyword>
<dbReference type="eggNOG" id="KOG2944">
    <property type="taxonomic scope" value="Eukaryota"/>
</dbReference>
<feature type="binding site" evidence="8">
    <location>
        <position position="156"/>
    </location>
    <ligand>
        <name>Zn(2+)</name>
        <dbReference type="ChEBI" id="CHEBI:29105"/>
        <note>ligand shared between dimeric partners</note>
    </ligand>
</feature>
<dbReference type="STRING" id="1071380.I2GWG4"/>
<feature type="binding site" evidence="8">
    <location>
        <position position="110"/>
    </location>
    <ligand>
        <name>Zn(2+)</name>
        <dbReference type="ChEBI" id="CHEBI:29105"/>
        <note>ligand shared between dimeric partners</note>
    </ligand>
</feature>
<dbReference type="GO" id="GO:0019243">
    <property type="term" value="P:methylglyoxal catabolic process to D-lactate via S-lactoyl-glutathione"/>
    <property type="evidence" value="ECO:0007669"/>
    <property type="project" value="EnsemblFungi"/>
</dbReference>
<dbReference type="InterPro" id="IPR018146">
    <property type="entry name" value="Glyoxalase_1_CS"/>
</dbReference>
<name>I2GWG4_HENB6</name>
<evidence type="ECO:0000256" key="7">
    <source>
        <dbReference type="PIRSR" id="PIRSR604361-1"/>
    </source>
</evidence>
<keyword evidence="5 8" id="KW-0862">Zinc</keyword>
<comment type="similarity">
    <text evidence="2 9">Belongs to the glyoxalase I family.</text>
</comment>
<dbReference type="FunCoup" id="I2GWG4">
    <property type="interactions" value="238"/>
</dbReference>
<keyword evidence="6 9" id="KW-0456">Lyase</keyword>
<evidence type="ECO:0000313" key="11">
    <source>
        <dbReference type="EMBL" id="CCH58466.1"/>
    </source>
</evidence>
<dbReference type="CDD" id="cd07233">
    <property type="entry name" value="GlxI_Zn"/>
    <property type="match status" value="2"/>
</dbReference>
<dbReference type="PANTHER" id="PTHR10374:SF30">
    <property type="entry name" value="LACTOYLGLUTATHIONE LYASE"/>
    <property type="match status" value="1"/>
</dbReference>
<evidence type="ECO:0000256" key="8">
    <source>
        <dbReference type="PIRSR" id="PIRSR604361-3"/>
    </source>
</evidence>
<sequence length="319" mass="36459">MTTYFPTKITSAKDMLVNHTCLRVKDAARSVKFYEETFGMKMYLKKDFPEAKFSLYFLSFPKEYAKTSKGDPDVFGSSGILELTHNWGTENDADYKINNGNTEPHRGFGHICVSVADVKKYCEQLEAKNVAFKKRLTDGTMKEIAFVLDPDNYWIEVIQYIKKESESPKADIGPILNHTMYRIKDPKPTLEFYQNVLGMKLLIADDHPNGKFTNYFLAYGIENNSSRRSGEGVVELCHNWGTEDDKDFKYHTGNTQPQGYGHICVSTPNPEALCKEIESVYGDKIQWAPKWNQGKMKQIAFIKDPDGYSVEIIKRGFAL</sequence>
<proteinExistence type="inferred from homology"/>
<comment type="catalytic activity">
    <reaction evidence="9">
        <text>(R)-S-lactoylglutathione = methylglyoxal + glutathione</text>
        <dbReference type="Rhea" id="RHEA:19069"/>
        <dbReference type="ChEBI" id="CHEBI:17158"/>
        <dbReference type="ChEBI" id="CHEBI:57474"/>
        <dbReference type="ChEBI" id="CHEBI:57925"/>
        <dbReference type="EC" id="4.4.1.5"/>
    </reaction>
</comment>
<dbReference type="EMBL" id="HE806316">
    <property type="protein sequence ID" value="CCH58466.1"/>
    <property type="molecule type" value="Genomic_DNA"/>
</dbReference>
<evidence type="ECO:0000256" key="6">
    <source>
        <dbReference type="ARBA" id="ARBA00023239"/>
    </source>
</evidence>
<dbReference type="PANTHER" id="PTHR10374">
    <property type="entry name" value="LACTOYLGLUTATHIONE LYASE GLYOXALASE I"/>
    <property type="match status" value="1"/>
</dbReference>
<dbReference type="Proteomes" id="UP000002866">
    <property type="component" value="Chromosome 1"/>
</dbReference>
<dbReference type="InterPro" id="IPR004361">
    <property type="entry name" value="Glyoxalase_1"/>
</dbReference>
<evidence type="ECO:0000256" key="3">
    <source>
        <dbReference type="ARBA" id="ARBA00012081"/>
    </source>
</evidence>
<evidence type="ECO:0000256" key="4">
    <source>
        <dbReference type="ARBA" id="ARBA00022723"/>
    </source>
</evidence>
<dbReference type="OrthoDB" id="16820at2759"/>
<dbReference type="GO" id="GO:0004462">
    <property type="term" value="F:lactoylglutathione lyase activity"/>
    <property type="evidence" value="ECO:0007669"/>
    <property type="project" value="UniProtKB-UniRule"/>
</dbReference>